<evidence type="ECO:0000256" key="1">
    <source>
        <dbReference type="ARBA" id="ARBA00001947"/>
    </source>
</evidence>
<comment type="caution">
    <text evidence="6">The sequence shown here is derived from an EMBL/GenBank/DDBJ whole genome shotgun (WGS) entry which is preliminary data.</text>
</comment>
<evidence type="ECO:0000256" key="3">
    <source>
        <dbReference type="ARBA" id="ARBA00022801"/>
    </source>
</evidence>
<dbReference type="InterPro" id="IPR003785">
    <property type="entry name" value="Creatininase/forma_Hydrolase"/>
</dbReference>
<keyword evidence="4" id="KW-0862">Zinc</keyword>
<protein>
    <submittedName>
        <fullName evidence="6">Creatininase family protein</fullName>
    </submittedName>
</protein>
<dbReference type="PANTHER" id="PTHR35005">
    <property type="entry name" value="3-DEHYDRO-SCYLLO-INOSOSE HYDROLASE"/>
    <property type="match status" value="1"/>
</dbReference>
<evidence type="ECO:0000313" key="7">
    <source>
        <dbReference type="Proteomes" id="UP000807309"/>
    </source>
</evidence>
<accession>A0ABS0CB60</accession>
<dbReference type="Pfam" id="PF02633">
    <property type="entry name" value="Creatininase"/>
    <property type="match status" value="1"/>
</dbReference>
<name>A0ABS0CB60_9NOCA</name>
<dbReference type="Proteomes" id="UP000807309">
    <property type="component" value="Unassembled WGS sequence"/>
</dbReference>
<dbReference type="EMBL" id="JADLRE010000013">
    <property type="protein sequence ID" value="MBF6227081.1"/>
    <property type="molecule type" value="Genomic_DNA"/>
</dbReference>
<keyword evidence="3" id="KW-0378">Hydrolase</keyword>
<dbReference type="RefSeq" id="WP_195034118.1">
    <property type="nucleotide sequence ID" value="NZ_JADLRE010000013.1"/>
</dbReference>
<comment type="cofactor">
    <cofactor evidence="1">
        <name>Zn(2+)</name>
        <dbReference type="ChEBI" id="CHEBI:29105"/>
    </cofactor>
</comment>
<evidence type="ECO:0000313" key="6">
    <source>
        <dbReference type="EMBL" id="MBF6227081.1"/>
    </source>
</evidence>
<comment type="similarity">
    <text evidence="5">Belongs to the creatininase superfamily.</text>
</comment>
<dbReference type="PANTHER" id="PTHR35005:SF1">
    <property type="entry name" value="2-AMINO-5-FORMYLAMINO-6-RIBOSYLAMINOPYRIMIDIN-4(3H)-ONE 5'-MONOPHOSPHATE DEFORMYLASE"/>
    <property type="match status" value="1"/>
</dbReference>
<keyword evidence="2" id="KW-0479">Metal-binding</keyword>
<reference evidence="6 7" key="1">
    <citation type="submission" date="2020-10" db="EMBL/GenBank/DDBJ databases">
        <title>Identification of Nocardia species via Next-generation sequencing and recognition of intraspecies genetic diversity.</title>
        <authorList>
            <person name="Li P."/>
            <person name="Li P."/>
            <person name="Lu B."/>
        </authorList>
    </citation>
    <scope>NUCLEOTIDE SEQUENCE [LARGE SCALE GENOMIC DNA]</scope>
    <source>
        <strain evidence="6 7">N-11</strain>
    </source>
</reference>
<dbReference type="SUPFAM" id="SSF102215">
    <property type="entry name" value="Creatininase"/>
    <property type="match status" value="1"/>
</dbReference>
<organism evidence="6 7">
    <name type="scientific">Nocardia abscessus</name>
    <dbReference type="NCBI Taxonomy" id="120957"/>
    <lineage>
        <taxon>Bacteria</taxon>
        <taxon>Bacillati</taxon>
        <taxon>Actinomycetota</taxon>
        <taxon>Actinomycetes</taxon>
        <taxon>Mycobacteriales</taxon>
        <taxon>Nocardiaceae</taxon>
        <taxon>Nocardia</taxon>
    </lineage>
</organism>
<proteinExistence type="inferred from homology"/>
<dbReference type="Gene3D" id="3.40.50.10310">
    <property type="entry name" value="Creatininase"/>
    <property type="match status" value="1"/>
</dbReference>
<evidence type="ECO:0000256" key="2">
    <source>
        <dbReference type="ARBA" id="ARBA00022723"/>
    </source>
</evidence>
<evidence type="ECO:0000256" key="4">
    <source>
        <dbReference type="ARBA" id="ARBA00022833"/>
    </source>
</evidence>
<evidence type="ECO:0000256" key="5">
    <source>
        <dbReference type="ARBA" id="ARBA00024029"/>
    </source>
</evidence>
<sequence>MELMTTASSTDIADAGTRIAVLPVGSFEQHGDHLPLITDTVIACLIARQLAENYPLLLLPPLTMSCSHEHEGFAGTVSLSPATLVAVIGDIRRSLDRSGITTLVLVNAHGGNYVLGNIAQEANTTGRNVVVYPGREDWNRAREAAGMDTDSHGDMHGGELETSILLHARPDLVRPSFRNADHEASDRPHLQLLGMSAYTSSGIIGRPSAATDVKGKAALDALTKSFGEYFALISRSGAEG</sequence>
<gene>
    <name evidence="6" type="ORF">IU470_18465</name>
</gene>
<keyword evidence="7" id="KW-1185">Reference proteome</keyword>
<dbReference type="InterPro" id="IPR024087">
    <property type="entry name" value="Creatininase-like_sf"/>
</dbReference>